<evidence type="ECO:0000256" key="6">
    <source>
        <dbReference type="SAM" id="Phobius"/>
    </source>
</evidence>
<keyword evidence="4" id="KW-0186">Copper</keyword>
<dbReference type="Proteomes" id="UP000287352">
    <property type="component" value="Unassembled WGS sequence"/>
</dbReference>
<dbReference type="SUPFAM" id="SSF81296">
    <property type="entry name" value="E set domains"/>
    <property type="match status" value="1"/>
</dbReference>
<dbReference type="InterPro" id="IPR014755">
    <property type="entry name" value="Cu-Rt/internalin_Ig-like"/>
</dbReference>
<dbReference type="AlphaFoldDB" id="A0A402A5Z3"/>
<keyword evidence="3 7" id="KW-0732">Signal</keyword>
<keyword evidence="6" id="KW-0812">Transmembrane</keyword>
<feature type="compositionally biased region" description="Polar residues" evidence="5">
    <location>
        <begin position="193"/>
        <end position="204"/>
    </location>
</feature>
<keyword evidence="10" id="KW-1185">Reference proteome</keyword>
<feature type="domain" description="CopC" evidence="8">
    <location>
        <begin position="34"/>
        <end position="132"/>
    </location>
</feature>
<keyword evidence="2" id="KW-0479">Metal-binding</keyword>
<evidence type="ECO:0000256" key="1">
    <source>
        <dbReference type="ARBA" id="ARBA00004196"/>
    </source>
</evidence>
<dbReference type="InterPro" id="IPR032694">
    <property type="entry name" value="CopC/D"/>
</dbReference>
<dbReference type="GO" id="GO:0042597">
    <property type="term" value="C:periplasmic space"/>
    <property type="evidence" value="ECO:0007669"/>
    <property type="project" value="InterPro"/>
</dbReference>
<dbReference type="GO" id="GO:0005886">
    <property type="term" value="C:plasma membrane"/>
    <property type="evidence" value="ECO:0007669"/>
    <property type="project" value="TreeGrafter"/>
</dbReference>
<feature type="signal peptide" evidence="7">
    <location>
        <begin position="1"/>
        <end position="30"/>
    </location>
</feature>
<dbReference type="OrthoDB" id="164785at2"/>
<dbReference type="GO" id="GO:0005507">
    <property type="term" value="F:copper ion binding"/>
    <property type="evidence" value="ECO:0007669"/>
    <property type="project" value="InterPro"/>
</dbReference>
<keyword evidence="6" id="KW-0472">Membrane</keyword>
<dbReference type="RefSeq" id="WP_126582000.1">
    <property type="nucleotide sequence ID" value="NZ_BIFR01000002.1"/>
</dbReference>
<dbReference type="EMBL" id="BIFR01000002">
    <property type="protein sequence ID" value="GCE14421.1"/>
    <property type="molecule type" value="Genomic_DNA"/>
</dbReference>
<accession>A0A402A5Z3</accession>
<gene>
    <name evidence="9" type="ORF">KTT_42800</name>
</gene>
<dbReference type="Gene3D" id="2.60.40.1220">
    <property type="match status" value="1"/>
</dbReference>
<sequence length="204" mass="20779">MRIFLQTTRLLGAIVISFGLLAVLAGTALAAPLHAKVTDSNPKAGSTIAQPPTTITVTAAENMKPGAENSNLFVYGPSGDLINQGDATVGLNDPNHMSVKIKPEKNGVYVVRWTTVSADDNDPDQGAFTFTVDSTASAVSANANGTQATSPSTAGNTGTPLWTSVVVGLVALLAGFGGGYGLARRSGKPGIADTTSKDGFSTQK</sequence>
<dbReference type="InterPro" id="IPR007348">
    <property type="entry name" value="CopC_dom"/>
</dbReference>
<reference evidence="10" key="1">
    <citation type="submission" date="2018-12" db="EMBL/GenBank/DDBJ databases">
        <title>Tengunoibacter tsumagoiensis gen. nov., sp. nov., Dictyobacter kobayashii sp. nov., D. alpinus sp. nov., and D. joshuensis sp. nov. and description of Dictyobacteraceae fam. nov. within the order Ktedonobacterales isolated from Tengu-no-mugimeshi.</title>
        <authorList>
            <person name="Wang C.M."/>
            <person name="Zheng Y."/>
            <person name="Sakai Y."/>
            <person name="Toyoda A."/>
            <person name="Minakuchi Y."/>
            <person name="Abe K."/>
            <person name="Yokota A."/>
            <person name="Yabe S."/>
        </authorList>
    </citation>
    <scope>NUCLEOTIDE SEQUENCE [LARGE SCALE GENOMIC DNA]</scope>
    <source>
        <strain evidence="10">Uno3</strain>
    </source>
</reference>
<comment type="caution">
    <text evidence="9">The sequence shown here is derived from an EMBL/GenBank/DDBJ whole genome shotgun (WGS) entry which is preliminary data.</text>
</comment>
<name>A0A402A5Z3_9CHLR</name>
<evidence type="ECO:0000256" key="3">
    <source>
        <dbReference type="ARBA" id="ARBA00022729"/>
    </source>
</evidence>
<dbReference type="GO" id="GO:0046688">
    <property type="term" value="P:response to copper ion"/>
    <property type="evidence" value="ECO:0007669"/>
    <property type="project" value="InterPro"/>
</dbReference>
<protein>
    <recommendedName>
        <fullName evidence="8">CopC domain-containing protein</fullName>
    </recommendedName>
</protein>
<dbReference type="GO" id="GO:0030313">
    <property type="term" value="C:cell envelope"/>
    <property type="evidence" value="ECO:0007669"/>
    <property type="project" value="UniProtKB-SubCell"/>
</dbReference>
<dbReference type="PANTHER" id="PTHR34820:SF4">
    <property type="entry name" value="INNER MEMBRANE PROTEIN YEBZ"/>
    <property type="match status" value="1"/>
</dbReference>
<feature type="region of interest" description="Disordered" evidence="5">
    <location>
        <begin position="185"/>
        <end position="204"/>
    </location>
</feature>
<evidence type="ECO:0000313" key="9">
    <source>
        <dbReference type="EMBL" id="GCE14421.1"/>
    </source>
</evidence>
<feature type="chain" id="PRO_5019393738" description="CopC domain-containing protein" evidence="7">
    <location>
        <begin position="31"/>
        <end position="204"/>
    </location>
</feature>
<evidence type="ECO:0000259" key="8">
    <source>
        <dbReference type="Pfam" id="PF04234"/>
    </source>
</evidence>
<dbReference type="GO" id="GO:0006825">
    <property type="term" value="P:copper ion transport"/>
    <property type="evidence" value="ECO:0007669"/>
    <property type="project" value="InterPro"/>
</dbReference>
<comment type="subcellular location">
    <subcellularLocation>
        <location evidence="1">Cell envelope</location>
    </subcellularLocation>
</comment>
<dbReference type="PANTHER" id="PTHR34820">
    <property type="entry name" value="INNER MEMBRANE PROTEIN YEBZ"/>
    <property type="match status" value="1"/>
</dbReference>
<feature type="transmembrane region" description="Helical" evidence="6">
    <location>
        <begin position="161"/>
        <end position="183"/>
    </location>
</feature>
<dbReference type="Pfam" id="PF04234">
    <property type="entry name" value="CopC"/>
    <property type="match status" value="1"/>
</dbReference>
<evidence type="ECO:0000256" key="2">
    <source>
        <dbReference type="ARBA" id="ARBA00022723"/>
    </source>
</evidence>
<evidence type="ECO:0000256" key="7">
    <source>
        <dbReference type="SAM" id="SignalP"/>
    </source>
</evidence>
<keyword evidence="6" id="KW-1133">Transmembrane helix</keyword>
<dbReference type="InterPro" id="IPR014756">
    <property type="entry name" value="Ig_E-set"/>
</dbReference>
<evidence type="ECO:0000313" key="10">
    <source>
        <dbReference type="Proteomes" id="UP000287352"/>
    </source>
</evidence>
<organism evidence="9 10">
    <name type="scientific">Tengunoibacter tsumagoiensis</name>
    <dbReference type="NCBI Taxonomy" id="2014871"/>
    <lineage>
        <taxon>Bacteria</taxon>
        <taxon>Bacillati</taxon>
        <taxon>Chloroflexota</taxon>
        <taxon>Ktedonobacteria</taxon>
        <taxon>Ktedonobacterales</taxon>
        <taxon>Dictyobacteraceae</taxon>
        <taxon>Tengunoibacter</taxon>
    </lineage>
</organism>
<evidence type="ECO:0000256" key="4">
    <source>
        <dbReference type="ARBA" id="ARBA00023008"/>
    </source>
</evidence>
<evidence type="ECO:0000256" key="5">
    <source>
        <dbReference type="SAM" id="MobiDB-lite"/>
    </source>
</evidence>
<proteinExistence type="predicted"/>